<keyword evidence="2" id="KW-1185">Reference proteome</keyword>
<reference evidence="1 2" key="1">
    <citation type="submission" date="2008-07" db="EMBL/GenBank/DDBJ databases">
        <authorList>
            <person name="El-Sayed N."/>
            <person name="Caler E."/>
            <person name="Inman J."/>
            <person name="Amedeo P."/>
            <person name="Hass B."/>
            <person name="Wortman J."/>
        </authorList>
    </citation>
    <scope>NUCLEOTIDE SEQUENCE [LARGE SCALE GENOMIC DNA]</scope>
    <source>
        <strain evidence="2">ATCC 50983 / TXsc</strain>
    </source>
</reference>
<name>C5LEI3_PERM5</name>
<evidence type="ECO:0000313" key="2">
    <source>
        <dbReference type="Proteomes" id="UP000007800"/>
    </source>
</evidence>
<proteinExistence type="predicted"/>
<dbReference type="EMBL" id="GG681295">
    <property type="protein sequence ID" value="EER04801.1"/>
    <property type="molecule type" value="Genomic_DNA"/>
</dbReference>
<organism evidence="2">
    <name type="scientific">Perkinsus marinus (strain ATCC 50983 / TXsc)</name>
    <dbReference type="NCBI Taxonomy" id="423536"/>
    <lineage>
        <taxon>Eukaryota</taxon>
        <taxon>Sar</taxon>
        <taxon>Alveolata</taxon>
        <taxon>Perkinsozoa</taxon>
        <taxon>Perkinsea</taxon>
        <taxon>Perkinsida</taxon>
        <taxon>Perkinsidae</taxon>
        <taxon>Perkinsus</taxon>
    </lineage>
</organism>
<accession>C5LEI3</accession>
<sequence length="67" mass="7478">YCILGDSACVLHNMAEKLKQPVREVPAAEDPHQQLRHVDDEPLIDGGLIADAVRNVYAERHAKSSMR</sequence>
<dbReference type="GeneID" id="9050291"/>
<dbReference type="Proteomes" id="UP000007800">
    <property type="component" value="Unassembled WGS sequence"/>
</dbReference>
<protein>
    <submittedName>
        <fullName evidence="1">Uncharacterized protein</fullName>
    </submittedName>
</protein>
<dbReference type="RefSeq" id="XP_002772985.1">
    <property type="nucleotide sequence ID" value="XM_002772939.1"/>
</dbReference>
<dbReference type="InParanoid" id="C5LEI3"/>
<gene>
    <name evidence="1" type="ORF">Pmar_PMAR026352</name>
</gene>
<dbReference type="AlphaFoldDB" id="C5LEI3"/>
<evidence type="ECO:0000313" key="1">
    <source>
        <dbReference type="EMBL" id="EER04801.1"/>
    </source>
</evidence>
<feature type="non-terminal residue" evidence="1">
    <location>
        <position position="1"/>
    </location>
</feature>